<dbReference type="AlphaFoldDB" id="C7NMX9"/>
<dbReference type="Gene3D" id="3.90.420.10">
    <property type="entry name" value="Oxidoreductase, molybdopterin-binding domain"/>
    <property type="match status" value="1"/>
</dbReference>
<dbReference type="InterPro" id="IPR008335">
    <property type="entry name" value="Mopterin_OxRdtase_euk"/>
</dbReference>
<evidence type="ECO:0000256" key="3">
    <source>
        <dbReference type="ARBA" id="ARBA00022723"/>
    </source>
</evidence>
<keyword evidence="3" id="KW-0479">Metal-binding</keyword>
<dbReference type="KEGG" id="hut:Huta_2513"/>
<feature type="domain" description="Oxidoreductase molybdopterin-binding" evidence="7">
    <location>
        <begin position="260"/>
        <end position="410"/>
    </location>
</feature>
<dbReference type="InterPro" id="IPR036374">
    <property type="entry name" value="OxRdtase_Mopterin-bd_sf"/>
</dbReference>
<keyword evidence="10" id="KW-1185">Reference proteome</keyword>
<keyword evidence="6" id="KW-0472">Membrane</keyword>
<dbReference type="Pfam" id="PF03404">
    <property type="entry name" value="Mo-co_dimer"/>
    <property type="match status" value="1"/>
</dbReference>
<dbReference type="InterPro" id="IPR005066">
    <property type="entry name" value="MoCF_OxRdtse_dimer"/>
</dbReference>
<dbReference type="GeneID" id="8384815"/>
<keyword evidence="6" id="KW-1133">Transmembrane helix</keyword>
<dbReference type="STRING" id="519442.Huta_2513"/>
<dbReference type="HOGENOM" id="CLU_003827_2_0_2"/>
<evidence type="ECO:0000256" key="5">
    <source>
        <dbReference type="SAM" id="MobiDB-lite"/>
    </source>
</evidence>
<dbReference type="GO" id="GO:0020037">
    <property type="term" value="F:heme binding"/>
    <property type="evidence" value="ECO:0007669"/>
    <property type="project" value="TreeGrafter"/>
</dbReference>
<keyword evidence="2" id="KW-0500">Molybdenum</keyword>
<evidence type="ECO:0000256" key="4">
    <source>
        <dbReference type="ARBA" id="ARBA00023002"/>
    </source>
</evidence>
<evidence type="ECO:0000259" key="7">
    <source>
        <dbReference type="Pfam" id="PF00174"/>
    </source>
</evidence>
<dbReference type="PANTHER" id="PTHR19372:SF7">
    <property type="entry name" value="SULFITE OXIDASE, MITOCHONDRIAL"/>
    <property type="match status" value="1"/>
</dbReference>
<evidence type="ECO:0000313" key="10">
    <source>
        <dbReference type="Proteomes" id="UP000002071"/>
    </source>
</evidence>
<dbReference type="eggNOG" id="arCOG00266">
    <property type="taxonomic scope" value="Archaea"/>
</dbReference>
<feature type="transmembrane region" description="Helical" evidence="6">
    <location>
        <begin position="154"/>
        <end position="175"/>
    </location>
</feature>
<feature type="compositionally biased region" description="Low complexity" evidence="5">
    <location>
        <begin position="516"/>
        <end position="528"/>
    </location>
</feature>
<evidence type="ECO:0000313" key="9">
    <source>
        <dbReference type="EMBL" id="ACV12677.1"/>
    </source>
</evidence>
<dbReference type="GO" id="GO:0030151">
    <property type="term" value="F:molybdenum ion binding"/>
    <property type="evidence" value="ECO:0007669"/>
    <property type="project" value="InterPro"/>
</dbReference>
<feature type="transmembrane region" description="Helical" evidence="6">
    <location>
        <begin position="96"/>
        <end position="117"/>
    </location>
</feature>
<protein>
    <submittedName>
        <fullName evidence="9">Oxidoreductase molybdopterin binding</fullName>
    </submittedName>
</protein>
<dbReference type="InterPro" id="IPR014756">
    <property type="entry name" value="Ig_E-set"/>
</dbReference>
<evidence type="ECO:0000256" key="6">
    <source>
        <dbReference type="SAM" id="Phobius"/>
    </source>
</evidence>
<dbReference type="SUPFAM" id="SSF81296">
    <property type="entry name" value="E set domains"/>
    <property type="match status" value="1"/>
</dbReference>
<gene>
    <name evidence="9" type="ordered locus">Huta_2513</name>
</gene>
<dbReference type="GO" id="GO:0006790">
    <property type="term" value="P:sulfur compound metabolic process"/>
    <property type="evidence" value="ECO:0007669"/>
    <property type="project" value="TreeGrafter"/>
</dbReference>
<organism evidence="9 10">
    <name type="scientific">Halorhabdus utahensis (strain DSM 12940 / JCM 11049 / AX-2)</name>
    <dbReference type="NCBI Taxonomy" id="519442"/>
    <lineage>
        <taxon>Archaea</taxon>
        <taxon>Methanobacteriati</taxon>
        <taxon>Methanobacteriota</taxon>
        <taxon>Stenosarchaea group</taxon>
        <taxon>Halobacteria</taxon>
        <taxon>Halobacteriales</taxon>
        <taxon>Haloarculaceae</taxon>
        <taxon>Halorhabdus</taxon>
    </lineage>
</organism>
<feature type="domain" description="Moybdenum cofactor oxidoreductase dimerisation" evidence="8">
    <location>
        <begin position="434"/>
        <end position="504"/>
    </location>
</feature>
<proteinExistence type="predicted"/>
<accession>C7NMX9</accession>
<evidence type="ECO:0000256" key="2">
    <source>
        <dbReference type="ARBA" id="ARBA00022505"/>
    </source>
</evidence>
<keyword evidence="6" id="KW-0812">Transmembrane</keyword>
<evidence type="ECO:0000256" key="1">
    <source>
        <dbReference type="ARBA" id="ARBA00001924"/>
    </source>
</evidence>
<comment type="cofactor">
    <cofactor evidence="1">
        <name>Mo-molybdopterin</name>
        <dbReference type="ChEBI" id="CHEBI:71302"/>
    </cofactor>
</comment>
<dbReference type="GO" id="GO:0008482">
    <property type="term" value="F:sulfite oxidase activity"/>
    <property type="evidence" value="ECO:0007669"/>
    <property type="project" value="TreeGrafter"/>
</dbReference>
<dbReference type="Pfam" id="PF00174">
    <property type="entry name" value="Oxidored_molyb"/>
    <property type="match status" value="1"/>
</dbReference>
<dbReference type="PRINTS" id="PR00407">
    <property type="entry name" value="EUMOPTERIN"/>
</dbReference>
<feature type="transmembrane region" description="Helical" evidence="6">
    <location>
        <begin position="59"/>
        <end position="84"/>
    </location>
</feature>
<feature type="region of interest" description="Disordered" evidence="5">
    <location>
        <begin position="501"/>
        <end position="528"/>
    </location>
</feature>
<dbReference type="SUPFAM" id="SSF56524">
    <property type="entry name" value="Oxidoreductase molybdopterin-binding domain"/>
    <property type="match status" value="1"/>
</dbReference>
<dbReference type="GO" id="GO:0043546">
    <property type="term" value="F:molybdopterin cofactor binding"/>
    <property type="evidence" value="ECO:0007669"/>
    <property type="project" value="TreeGrafter"/>
</dbReference>
<dbReference type="PANTHER" id="PTHR19372">
    <property type="entry name" value="SULFITE REDUCTASE"/>
    <property type="match status" value="1"/>
</dbReference>
<dbReference type="InterPro" id="IPR000572">
    <property type="entry name" value="OxRdtase_Mopterin-bd_dom"/>
</dbReference>
<dbReference type="Gene3D" id="2.60.40.650">
    <property type="match status" value="1"/>
</dbReference>
<dbReference type="EMBL" id="CP001687">
    <property type="protein sequence ID" value="ACV12677.1"/>
    <property type="molecule type" value="Genomic_DNA"/>
</dbReference>
<feature type="transmembrane region" description="Helical" evidence="6">
    <location>
        <begin position="123"/>
        <end position="142"/>
    </location>
</feature>
<feature type="region of interest" description="Disordered" evidence="5">
    <location>
        <begin position="178"/>
        <end position="215"/>
    </location>
</feature>
<reference evidence="9 10" key="1">
    <citation type="journal article" date="2009" name="Stand. Genomic Sci.">
        <title>Complete genome sequence of Halorhabdus utahensis type strain (AX-2).</title>
        <authorList>
            <person name="Anderson I."/>
            <person name="Tindall B.J."/>
            <person name="Pomrenke H."/>
            <person name="Goker M."/>
            <person name="Lapidus A."/>
            <person name="Nolan M."/>
            <person name="Copeland A."/>
            <person name="Glavina Del Rio T."/>
            <person name="Chen F."/>
            <person name="Tice H."/>
            <person name="Cheng J.F."/>
            <person name="Lucas S."/>
            <person name="Chertkov O."/>
            <person name="Bruce D."/>
            <person name="Brettin T."/>
            <person name="Detter J.C."/>
            <person name="Han C."/>
            <person name="Goodwin L."/>
            <person name="Land M."/>
            <person name="Hauser L."/>
            <person name="Chang Y.J."/>
            <person name="Jeffries C.D."/>
            <person name="Pitluck S."/>
            <person name="Pati A."/>
            <person name="Mavromatis K."/>
            <person name="Ivanova N."/>
            <person name="Ovchinnikova G."/>
            <person name="Chen A."/>
            <person name="Palaniappan K."/>
            <person name="Chain P."/>
            <person name="Rohde M."/>
            <person name="Bristow J."/>
            <person name="Eisen J.A."/>
            <person name="Markowitz V."/>
            <person name="Hugenholtz P."/>
            <person name="Kyrpides N.C."/>
            <person name="Klenk H.P."/>
        </authorList>
    </citation>
    <scope>NUCLEOTIDE SEQUENCE [LARGE SCALE GENOMIC DNA]</scope>
    <source>
        <strain evidence="10">DSM 12940 / JCM 11049 / AX-2</strain>
    </source>
</reference>
<dbReference type="OrthoDB" id="9576at2157"/>
<name>C7NMX9_HALUD</name>
<sequence length="528" mass="55933">MPQNTTGEFAWTAGAIAWVLAMVAARPLVGSDPLLVISQTVIETAPGSLATWAIETFGVAAQTVLVAGVGVGIVIAAGIVGAIGDRVEVSRRQRSRVLRSTAVTATIATAGGFYLAAGGVSTRWLLASGIALTGPGMVWWIYTGTRASIGRRRALGRIGGGISAVVAGGAVARLIGQPVPKGGPQPGEPLELEEKTETGTTTPTTRGARDEAAIESRRSSEGVVVSLSNDETDFAFDFAGMPPQSQSAADHFVVDKNISAPKVNTENWALAIRGAVDDEIDFAYETLRKHPDRRELTVTTLCISNEVGGDLIGTTDWIGIPVRRLLAEANVTDDAVDVVTHARDGYSEAIPWSVVRDRDDIILAVGMDGKALPRAHGFPVRLLIPGRYGMKSTKWVTEIELADSDHTAYWDQRGWDEEAVVNTLSYIRAIQRRGDRVGIGGVAYAGTRGIEGVEVSLDGGETWTDADLEAPISPHAWRRWQLVVDRPDAGPLDAVVRATDGEGTRQTSQTAPPHPSGSAGWHSSSVSL</sequence>
<dbReference type="Proteomes" id="UP000002071">
    <property type="component" value="Chromosome"/>
</dbReference>
<evidence type="ECO:0000259" key="8">
    <source>
        <dbReference type="Pfam" id="PF03404"/>
    </source>
</evidence>
<keyword evidence="4" id="KW-0560">Oxidoreductase</keyword>
<dbReference type="RefSeq" id="WP_015790243.1">
    <property type="nucleotide sequence ID" value="NC_013158.1"/>
</dbReference>